<sequence length="272" mass="31325">MLQMKIKISSLIFFCNLLLAGLLLDGVSVIAQESYLSQLLPGIEFSFQHLNLKSSEFTGKSHFNYEILTKAGTKFIVEKNENTKPDGKVFTRKTLWFDAESGLPNFYEEEDFREDFRITNSYSGEVMQTRLEKDGRVLEFETSLSQEKAVPFEVVIFYLRKNLQEILQTKDYSFTLFIPLLAIELEKKGFPRSMSMIRMMVEPQGEIQMETPLGVQTAQTILVLPESGLLRALLPREKTHFEFTFTAAAPHHLLQFEEGKTRHVLTHLILTE</sequence>
<organism evidence="1">
    <name type="scientific">marine metagenome</name>
    <dbReference type="NCBI Taxonomy" id="408172"/>
    <lineage>
        <taxon>unclassified sequences</taxon>
        <taxon>metagenomes</taxon>
        <taxon>ecological metagenomes</taxon>
    </lineage>
</organism>
<reference evidence="1" key="1">
    <citation type="submission" date="2018-05" db="EMBL/GenBank/DDBJ databases">
        <authorList>
            <person name="Lanie J.A."/>
            <person name="Ng W.-L."/>
            <person name="Kazmierczak K.M."/>
            <person name="Andrzejewski T.M."/>
            <person name="Davidsen T.M."/>
            <person name="Wayne K.J."/>
            <person name="Tettelin H."/>
            <person name="Glass J.I."/>
            <person name="Rusch D."/>
            <person name="Podicherti R."/>
            <person name="Tsui H.-C.T."/>
            <person name="Winkler M.E."/>
        </authorList>
    </citation>
    <scope>NUCLEOTIDE SEQUENCE</scope>
</reference>
<gene>
    <name evidence="1" type="ORF">METZ01_LOCUS37476</name>
</gene>
<proteinExistence type="predicted"/>
<evidence type="ECO:0008006" key="2">
    <source>
        <dbReference type="Google" id="ProtNLM"/>
    </source>
</evidence>
<name>A0A381QYW2_9ZZZZ</name>
<dbReference type="AlphaFoldDB" id="A0A381QYW2"/>
<evidence type="ECO:0000313" key="1">
    <source>
        <dbReference type="EMBL" id="SUZ84622.1"/>
    </source>
</evidence>
<protein>
    <recommendedName>
        <fullName evidence="2">DUF3108 domain-containing protein</fullName>
    </recommendedName>
</protein>
<dbReference type="EMBL" id="UINC01001599">
    <property type="protein sequence ID" value="SUZ84622.1"/>
    <property type="molecule type" value="Genomic_DNA"/>
</dbReference>
<accession>A0A381QYW2</accession>